<sequence length="107" mass="11993">MDSLRRWLFEDNNQRRDTGKRNTCAKHAAKPYEGSGFFSVLLSLYGNGEAALVASDFCDSPRSGLFNGLHQHPQPRYVERTPRGGPARKVSCAAAPRGRQETQRERS</sequence>
<name>A0A380T7X3_9ZZZZ</name>
<dbReference type="AlphaFoldDB" id="A0A380T7X3"/>
<evidence type="ECO:0000256" key="1">
    <source>
        <dbReference type="SAM" id="MobiDB-lite"/>
    </source>
</evidence>
<gene>
    <name evidence="2" type="ORF">DF3PB_1080007</name>
</gene>
<accession>A0A380T7X3</accession>
<feature type="compositionally biased region" description="Basic and acidic residues" evidence="1">
    <location>
        <begin position="98"/>
        <end position="107"/>
    </location>
</feature>
<evidence type="ECO:0000313" key="2">
    <source>
        <dbReference type="EMBL" id="SUS03673.1"/>
    </source>
</evidence>
<protein>
    <submittedName>
        <fullName evidence="2">Uncharacterized protein</fullName>
    </submittedName>
</protein>
<reference evidence="2" key="1">
    <citation type="submission" date="2018-07" db="EMBL/GenBank/DDBJ databases">
        <authorList>
            <person name="Quirk P.G."/>
            <person name="Krulwich T.A."/>
        </authorList>
    </citation>
    <scope>NUCLEOTIDE SEQUENCE</scope>
</reference>
<feature type="region of interest" description="Disordered" evidence="1">
    <location>
        <begin position="68"/>
        <end position="107"/>
    </location>
</feature>
<dbReference type="EMBL" id="UIDG01000011">
    <property type="protein sequence ID" value="SUS03673.1"/>
    <property type="molecule type" value="Genomic_DNA"/>
</dbReference>
<proteinExistence type="predicted"/>
<organism evidence="2">
    <name type="scientific">metagenome</name>
    <dbReference type="NCBI Taxonomy" id="256318"/>
    <lineage>
        <taxon>unclassified sequences</taxon>
        <taxon>metagenomes</taxon>
    </lineage>
</organism>